<evidence type="ECO:0000259" key="14">
    <source>
        <dbReference type="PROSITE" id="PS51384"/>
    </source>
</evidence>
<sequence length="446" mass="50865">MNKIKLALAVSITVITIIWLLTNTLLYIPFDSNLFTKSLDQYTGIIAFSAMTFSMLLATRPLWIEKRLGGLDKTYRLHKWLGILAFSFSIMHWLVSKLPQWWSHLDRLIILDAISGATEDLTVEPGVFEKFLESLESTALHVGEYAFYLTVLFLIMALLKKIPYRFFAKTHIAMAVIYLALVFHSFALMYIDYWTEPIGISMAIMMIAGTVSSFIVLLGQVGKKRKSEGSIQSINTYPDMNMLELIVKSDKWKGHNEGQFAFLKFEKKEPHHPFTISSAWDKKTKNISFTIKALGGYTNNLANKLKIGDSIILEGAYGNFTFNDKKESQIWIAGGVGITPFLARMERLAQVNNKQQIDFFYSAMKLDSNFKKKLEQVSAEANINLHLFETSKSALISGEHIRNSVLNWKSASVWFCGPSKMGKSIKKDFKRNGLHSKFHQELFEMR</sequence>
<feature type="transmembrane region" description="Helical" evidence="13">
    <location>
        <begin position="42"/>
        <end position="63"/>
    </location>
</feature>
<dbReference type="PROSITE" id="PS51384">
    <property type="entry name" value="FAD_FR"/>
    <property type="match status" value="1"/>
</dbReference>
<feature type="transmembrane region" description="Helical" evidence="13">
    <location>
        <begin position="171"/>
        <end position="191"/>
    </location>
</feature>
<dbReference type="Proteomes" id="UP000233535">
    <property type="component" value="Unassembled WGS sequence"/>
</dbReference>
<comment type="subcellular location">
    <subcellularLocation>
        <location evidence="2">Membrane</location>
        <topology evidence="2">Multi-pass membrane protein</topology>
    </subcellularLocation>
</comment>
<comment type="cofactor">
    <cofactor evidence="1">
        <name>FAD</name>
        <dbReference type="ChEBI" id="CHEBI:57692"/>
    </cofactor>
</comment>
<organism evidence="15 16">
    <name type="scientific">Labilibaculum filiforme</name>
    <dbReference type="NCBI Taxonomy" id="1940526"/>
    <lineage>
        <taxon>Bacteria</taxon>
        <taxon>Pseudomonadati</taxon>
        <taxon>Bacteroidota</taxon>
        <taxon>Bacteroidia</taxon>
        <taxon>Marinilabiliales</taxon>
        <taxon>Marinifilaceae</taxon>
        <taxon>Labilibaculum</taxon>
    </lineage>
</organism>
<evidence type="ECO:0000256" key="9">
    <source>
        <dbReference type="ARBA" id="ARBA00023002"/>
    </source>
</evidence>
<keyword evidence="10" id="KW-0408">Iron</keyword>
<dbReference type="Pfam" id="PF00175">
    <property type="entry name" value="NAD_binding_1"/>
    <property type="match status" value="1"/>
</dbReference>
<dbReference type="Pfam" id="PF01794">
    <property type="entry name" value="Ferric_reduct"/>
    <property type="match status" value="1"/>
</dbReference>
<keyword evidence="3" id="KW-0285">Flavoprotein</keyword>
<evidence type="ECO:0000256" key="5">
    <source>
        <dbReference type="ARBA" id="ARBA00022714"/>
    </source>
</evidence>
<dbReference type="Gene3D" id="3.40.50.80">
    <property type="entry name" value="Nucleotide-binding domain of ferredoxin-NADP reductase (FNR) module"/>
    <property type="match status" value="1"/>
</dbReference>
<evidence type="ECO:0000256" key="13">
    <source>
        <dbReference type="SAM" id="Phobius"/>
    </source>
</evidence>
<dbReference type="InterPro" id="IPR017938">
    <property type="entry name" value="Riboflavin_synthase-like_b-brl"/>
</dbReference>
<evidence type="ECO:0000256" key="6">
    <source>
        <dbReference type="ARBA" id="ARBA00022723"/>
    </source>
</evidence>
<evidence type="ECO:0000256" key="11">
    <source>
        <dbReference type="ARBA" id="ARBA00023014"/>
    </source>
</evidence>
<protein>
    <recommendedName>
        <fullName evidence="14">FAD-binding FR-type domain-containing protein</fullName>
    </recommendedName>
</protein>
<keyword evidence="8 13" id="KW-1133">Transmembrane helix</keyword>
<dbReference type="GO" id="GO:0046872">
    <property type="term" value="F:metal ion binding"/>
    <property type="evidence" value="ECO:0007669"/>
    <property type="project" value="UniProtKB-KW"/>
</dbReference>
<evidence type="ECO:0000256" key="8">
    <source>
        <dbReference type="ARBA" id="ARBA00022989"/>
    </source>
</evidence>
<keyword evidence="16" id="KW-1185">Reference proteome</keyword>
<evidence type="ECO:0000256" key="1">
    <source>
        <dbReference type="ARBA" id="ARBA00001974"/>
    </source>
</evidence>
<feature type="transmembrane region" description="Helical" evidence="13">
    <location>
        <begin position="197"/>
        <end position="218"/>
    </location>
</feature>
<dbReference type="InterPro" id="IPR017927">
    <property type="entry name" value="FAD-bd_FR_type"/>
</dbReference>
<dbReference type="InterPro" id="IPR039261">
    <property type="entry name" value="FNR_nucleotide-bd"/>
</dbReference>
<keyword evidence="11" id="KW-0411">Iron-sulfur</keyword>
<keyword evidence="6" id="KW-0479">Metal-binding</keyword>
<keyword evidence="9" id="KW-0560">Oxidoreductase</keyword>
<evidence type="ECO:0000256" key="7">
    <source>
        <dbReference type="ARBA" id="ARBA00022827"/>
    </source>
</evidence>
<keyword evidence="12 13" id="KW-0472">Membrane</keyword>
<evidence type="ECO:0000256" key="12">
    <source>
        <dbReference type="ARBA" id="ARBA00023136"/>
    </source>
</evidence>
<evidence type="ECO:0000313" key="15">
    <source>
        <dbReference type="EMBL" id="PKQ62774.1"/>
    </source>
</evidence>
<name>A0A2N3HXI8_9BACT</name>
<feature type="transmembrane region" description="Helical" evidence="13">
    <location>
        <begin position="7"/>
        <end position="30"/>
    </location>
</feature>
<keyword evidence="7" id="KW-0274">FAD</keyword>
<feature type="transmembrane region" description="Helical" evidence="13">
    <location>
        <begin position="75"/>
        <end position="95"/>
    </location>
</feature>
<gene>
    <name evidence="15" type="ORF">BZG02_11275</name>
</gene>
<dbReference type="PANTHER" id="PTHR47354:SF8">
    <property type="entry name" value="1,2-PHENYLACETYL-COA EPOXIDASE, SUBUNIT E"/>
    <property type="match status" value="1"/>
</dbReference>
<dbReference type="GO" id="GO:0016020">
    <property type="term" value="C:membrane"/>
    <property type="evidence" value="ECO:0007669"/>
    <property type="project" value="UniProtKB-SubCell"/>
</dbReference>
<evidence type="ECO:0000256" key="3">
    <source>
        <dbReference type="ARBA" id="ARBA00022630"/>
    </source>
</evidence>
<proteinExistence type="predicted"/>
<evidence type="ECO:0000256" key="10">
    <source>
        <dbReference type="ARBA" id="ARBA00023004"/>
    </source>
</evidence>
<dbReference type="CDD" id="cd06198">
    <property type="entry name" value="FNR_like_3"/>
    <property type="match status" value="1"/>
</dbReference>
<dbReference type="Pfam" id="PF08022">
    <property type="entry name" value="FAD_binding_8"/>
    <property type="match status" value="1"/>
</dbReference>
<keyword evidence="5" id="KW-0001">2Fe-2S</keyword>
<dbReference type="InterPro" id="IPR013130">
    <property type="entry name" value="Fe3_Rdtase_TM_dom"/>
</dbReference>
<dbReference type="PRINTS" id="PR00409">
    <property type="entry name" value="PHDIOXRDTASE"/>
</dbReference>
<dbReference type="InterPro" id="IPR013112">
    <property type="entry name" value="FAD-bd_8"/>
</dbReference>
<accession>A0A2N3HXI8</accession>
<dbReference type="InterPro" id="IPR050415">
    <property type="entry name" value="MRET"/>
</dbReference>
<feature type="domain" description="FAD-binding FR-type" evidence="14">
    <location>
        <begin position="204"/>
        <end position="323"/>
    </location>
</feature>
<dbReference type="GO" id="GO:0051537">
    <property type="term" value="F:2 iron, 2 sulfur cluster binding"/>
    <property type="evidence" value="ECO:0007669"/>
    <property type="project" value="UniProtKB-KW"/>
</dbReference>
<dbReference type="PANTHER" id="PTHR47354">
    <property type="entry name" value="NADH OXIDOREDUCTASE HCR"/>
    <property type="match status" value="1"/>
</dbReference>
<dbReference type="GO" id="GO:0050660">
    <property type="term" value="F:flavin adenine dinucleotide binding"/>
    <property type="evidence" value="ECO:0007669"/>
    <property type="project" value="TreeGrafter"/>
</dbReference>
<reference evidence="15 16" key="1">
    <citation type="journal article" date="2017" name="Front. Microbiol.">
        <title>Labilibaculum manganireducens gen. nov., sp. nov. and Labilibaculum filiforme sp. nov., Novel Bacteroidetes Isolated from Subsurface Sediments of the Baltic Sea.</title>
        <authorList>
            <person name="Vandieken V."/>
            <person name="Marshall I.P."/>
            <person name="Niemann H."/>
            <person name="Engelen B."/>
            <person name="Cypionka H."/>
        </authorList>
    </citation>
    <scope>NUCLEOTIDE SEQUENCE [LARGE SCALE GENOMIC DNA]</scope>
    <source>
        <strain evidence="15 16">59.16B</strain>
    </source>
</reference>
<evidence type="ECO:0000256" key="4">
    <source>
        <dbReference type="ARBA" id="ARBA00022692"/>
    </source>
</evidence>
<dbReference type="InterPro" id="IPR001433">
    <property type="entry name" value="OxRdtase_FAD/NAD-bd"/>
</dbReference>
<dbReference type="SUPFAM" id="SSF52343">
    <property type="entry name" value="Ferredoxin reductase-like, C-terminal NADP-linked domain"/>
    <property type="match status" value="1"/>
</dbReference>
<dbReference type="GO" id="GO:0016491">
    <property type="term" value="F:oxidoreductase activity"/>
    <property type="evidence" value="ECO:0007669"/>
    <property type="project" value="UniProtKB-KW"/>
</dbReference>
<dbReference type="EMBL" id="MVDD01000007">
    <property type="protein sequence ID" value="PKQ62774.1"/>
    <property type="molecule type" value="Genomic_DNA"/>
</dbReference>
<dbReference type="OrthoDB" id="9789468at2"/>
<evidence type="ECO:0000313" key="16">
    <source>
        <dbReference type="Proteomes" id="UP000233535"/>
    </source>
</evidence>
<keyword evidence="4 13" id="KW-0812">Transmembrane</keyword>
<evidence type="ECO:0000256" key="2">
    <source>
        <dbReference type="ARBA" id="ARBA00004141"/>
    </source>
</evidence>
<dbReference type="SUPFAM" id="SSF63380">
    <property type="entry name" value="Riboflavin synthase domain-like"/>
    <property type="match status" value="1"/>
</dbReference>
<dbReference type="Gene3D" id="2.40.30.10">
    <property type="entry name" value="Translation factors"/>
    <property type="match status" value="1"/>
</dbReference>
<dbReference type="AlphaFoldDB" id="A0A2N3HXI8"/>
<comment type="caution">
    <text evidence="15">The sequence shown here is derived from an EMBL/GenBank/DDBJ whole genome shotgun (WGS) entry which is preliminary data.</text>
</comment>
<feature type="transmembrane region" description="Helical" evidence="13">
    <location>
        <begin position="139"/>
        <end position="159"/>
    </location>
</feature>
<dbReference type="RefSeq" id="WP_101261543.1">
    <property type="nucleotide sequence ID" value="NZ_MVDD01000007.1"/>
</dbReference>